<evidence type="ECO:0000256" key="11">
    <source>
        <dbReference type="SAM" id="Phobius"/>
    </source>
</evidence>
<dbReference type="EMBL" id="NCKV01002983">
    <property type="protein sequence ID" value="RWS26182.1"/>
    <property type="molecule type" value="Genomic_DNA"/>
</dbReference>
<evidence type="ECO:0000313" key="13">
    <source>
        <dbReference type="EMBL" id="RWS26182.1"/>
    </source>
</evidence>
<evidence type="ECO:0000256" key="7">
    <source>
        <dbReference type="ARBA" id="ARBA00023136"/>
    </source>
</evidence>
<feature type="transmembrane region" description="Helical" evidence="11">
    <location>
        <begin position="6"/>
        <end position="26"/>
    </location>
</feature>
<name>A0A443SFA5_9ACAR</name>
<gene>
    <name evidence="13" type="ORF">B4U80_13776</name>
</gene>
<protein>
    <submittedName>
        <fullName evidence="13">CRE-SER-4 protein-like protein</fullName>
    </submittedName>
</protein>
<feature type="transmembrane region" description="Helical" evidence="11">
    <location>
        <begin position="38"/>
        <end position="58"/>
    </location>
</feature>
<dbReference type="PANTHER" id="PTHR24248">
    <property type="entry name" value="ADRENERGIC RECEPTOR-RELATED G-PROTEIN COUPLED RECEPTOR"/>
    <property type="match status" value="1"/>
</dbReference>
<dbReference type="InterPro" id="IPR000276">
    <property type="entry name" value="GPCR_Rhodpsn"/>
</dbReference>
<keyword evidence="3" id="KW-1003">Cell membrane</keyword>
<evidence type="ECO:0000256" key="6">
    <source>
        <dbReference type="ARBA" id="ARBA00023040"/>
    </source>
</evidence>
<reference evidence="13 14" key="1">
    <citation type="journal article" date="2018" name="Gigascience">
        <title>Genomes of trombidid mites reveal novel predicted allergens and laterally-transferred genes associated with secondary metabolism.</title>
        <authorList>
            <person name="Dong X."/>
            <person name="Chaisiri K."/>
            <person name="Xia D."/>
            <person name="Armstrong S.D."/>
            <person name="Fang Y."/>
            <person name="Donnelly M.J."/>
            <person name="Kadowaki T."/>
            <person name="McGarry J.W."/>
            <person name="Darby A.C."/>
            <person name="Makepeace B.L."/>
        </authorList>
    </citation>
    <scope>NUCLEOTIDE SEQUENCE [LARGE SCALE GENOMIC DNA]</scope>
    <source>
        <strain evidence="13">UoL-UT</strain>
    </source>
</reference>
<dbReference type="OrthoDB" id="6376512at2759"/>
<dbReference type="PRINTS" id="PR00237">
    <property type="entry name" value="GPCRRHODOPSN"/>
</dbReference>
<evidence type="ECO:0000313" key="14">
    <source>
        <dbReference type="Proteomes" id="UP000288716"/>
    </source>
</evidence>
<dbReference type="PROSITE" id="PS50262">
    <property type="entry name" value="G_PROTEIN_RECEP_F1_2"/>
    <property type="match status" value="1"/>
</dbReference>
<dbReference type="VEuPathDB" id="VectorBase:LDEU005858"/>
<keyword evidence="4 11" id="KW-0812">Transmembrane</keyword>
<keyword evidence="10" id="KW-0807">Transducer</keyword>
<dbReference type="GO" id="GO:0071880">
    <property type="term" value="P:adenylate cyclase-activating adrenergic receptor signaling pathway"/>
    <property type="evidence" value="ECO:0007669"/>
    <property type="project" value="TreeGrafter"/>
</dbReference>
<feature type="transmembrane region" description="Helical" evidence="11">
    <location>
        <begin position="78"/>
        <end position="99"/>
    </location>
</feature>
<feature type="transmembrane region" description="Helical" evidence="11">
    <location>
        <begin position="162"/>
        <end position="184"/>
    </location>
</feature>
<keyword evidence="6" id="KW-0297">G-protein coupled receptor</keyword>
<feature type="domain" description="G-protein coupled receptors family 1 profile" evidence="12">
    <location>
        <begin position="18"/>
        <end position="202"/>
    </location>
</feature>
<evidence type="ECO:0000256" key="4">
    <source>
        <dbReference type="ARBA" id="ARBA00022692"/>
    </source>
</evidence>
<dbReference type="InterPro" id="IPR017452">
    <property type="entry name" value="GPCR_Rhodpsn_7TM"/>
</dbReference>
<keyword evidence="9" id="KW-0675">Receptor</keyword>
<keyword evidence="5 11" id="KW-1133">Transmembrane helix</keyword>
<dbReference type="STRING" id="299467.A0A443SFA5"/>
<dbReference type="GO" id="GO:0005886">
    <property type="term" value="C:plasma membrane"/>
    <property type="evidence" value="ECO:0007669"/>
    <property type="project" value="UniProtKB-SubCell"/>
</dbReference>
<dbReference type="PANTHER" id="PTHR24248:SF199">
    <property type="entry name" value="IP13425P-RELATED"/>
    <property type="match status" value="1"/>
</dbReference>
<evidence type="ECO:0000256" key="3">
    <source>
        <dbReference type="ARBA" id="ARBA00022475"/>
    </source>
</evidence>
<dbReference type="SUPFAM" id="SSF81321">
    <property type="entry name" value="Family A G protein-coupled receptor-like"/>
    <property type="match status" value="1"/>
</dbReference>
<evidence type="ECO:0000256" key="9">
    <source>
        <dbReference type="ARBA" id="ARBA00023170"/>
    </source>
</evidence>
<dbReference type="Proteomes" id="UP000288716">
    <property type="component" value="Unassembled WGS sequence"/>
</dbReference>
<comment type="subcellular location">
    <subcellularLocation>
        <location evidence="1">Cell membrane</location>
        <topology evidence="1">Multi-pass membrane protein</topology>
    </subcellularLocation>
</comment>
<comment type="similarity">
    <text evidence="2">Belongs to the G-protein coupled receptor 1 family.</text>
</comment>
<evidence type="ECO:0000256" key="5">
    <source>
        <dbReference type="ARBA" id="ARBA00022989"/>
    </source>
</evidence>
<dbReference type="AlphaFoldDB" id="A0A443SFA5"/>
<dbReference type="Pfam" id="PF00001">
    <property type="entry name" value="7tm_1"/>
    <property type="match status" value="1"/>
</dbReference>
<evidence type="ECO:0000256" key="1">
    <source>
        <dbReference type="ARBA" id="ARBA00004651"/>
    </source>
</evidence>
<evidence type="ECO:0000256" key="2">
    <source>
        <dbReference type="ARBA" id="ARBA00010663"/>
    </source>
</evidence>
<organism evidence="13 14">
    <name type="scientific">Leptotrombidium deliense</name>
    <dbReference type="NCBI Taxonomy" id="299467"/>
    <lineage>
        <taxon>Eukaryota</taxon>
        <taxon>Metazoa</taxon>
        <taxon>Ecdysozoa</taxon>
        <taxon>Arthropoda</taxon>
        <taxon>Chelicerata</taxon>
        <taxon>Arachnida</taxon>
        <taxon>Acari</taxon>
        <taxon>Acariformes</taxon>
        <taxon>Trombidiformes</taxon>
        <taxon>Prostigmata</taxon>
        <taxon>Anystina</taxon>
        <taxon>Parasitengona</taxon>
        <taxon>Trombiculoidea</taxon>
        <taxon>Trombiculidae</taxon>
        <taxon>Leptotrombidium</taxon>
    </lineage>
</organism>
<evidence type="ECO:0000259" key="12">
    <source>
        <dbReference type="PROSITE" id="PS50262"/>
    </source>
</evidence>
<evidence type="ECO:0000256" key="8">
    <source>
        <dbReference type="ARBA" id="ARBA00023157"/>
    </source>
</evidence>
<dbReference type="GO" id="GO:0043410">
    <property type="term" value="P:positive regulation of MAPK cascade"/>
    <property type="evidence" value="ECO:0007669"/>
    <property type="project" value="TreeGrafter"/>
</dbReference>
<keyword evidence="8" id="KW-1015">Disulfide bond</keyword>
<dbReference type="GO" id="GO:0004993">
    <property type="term" value="F:G protein-coupled serotonin receptor activity"/>
    <property type="evidence" value="ECO:0007669"/>
    <property type="project" value="UniProtKB-ARBA"/>
</dbReference>
<accession>A0A443SFA5</accession>
<keyword evidence="7 11" id="KW-0472">Membrane</keyword>
<sequence length="202" mass="23987">MLLITIGINIVIFWTIFSNLAVMLLIAMYKKLRQPRNFLIFSLAVTDFLVGVTVMPVMIFVEPKIAGKWNYGIIACDIYWIIKITVVHVSIYHLVMIALDCYLSLRNAFYAQQRTYRKIILMVLVAWISGVMPSLLLLSYKDADYSRRILEQKWCFFSFDRLFIWVTSGFGFWFPFCLICTLYWKIYKVSQKDTREYLIHFY</sequence>
<dbReference type="Gene3D" id="1.20.1070.10">
    <property type="entry name" value="Rhodopsin 7-helix transmembrane proteins"/>
    <property type="match status" value="1"/>
</dbReference>
<feature type="transmembrane region" description="Helical" evidence="11">
    <location>
        <begin position="119"/>
        <end position="140"/>
    </location>
</feature>
<evidence type="ECO:0000256" key="10">
    <source>
        <dbReference type="ARBA" id="ARBA00023224"/>
    </source>
</evidence>
<keyword evidence="14" id="KW-1185">Reference proteome</keyword>
<comment type="caution">
    <text evidence="13">The sequence shown here is derived from an EMBL/GenBank/DDBJ whole genome shotgun (WGS) entry which is preliminary data.</text>
</comment>
<proteinExistence type="inferred from homology"/>